<sequence length="604" mass="67365">MSLCLRFLVSNVLIAVMIVILSAVRQLLGKVLTSRIRYHLWFLMLALLAVPFLPLRSRPMGILGLFSWMGQLHFSPFGNAVGPRQAITDTGYFTAGEWMNDVVSLAGQTIPAAIEYLLVGVWAAGALVMVLLTVRSGIRFYRLKQSALPVQNREVRQLYRRCLKERNIKREIPIYSTAFLTSPVMAGCLRPGIYLPIHLISDYDAAKMRYMLLHELEHYRHGDAWVGWLMNLAGILYWFHPFVWYGLLEMRHDREVACDASVLEQLERKEFFEYGNTLIQFAEKVSLTPFPYTAGIGGSMKQMKRRILNIASYRTPSPSRKRRGLAAFGITALLLSCFAPALSVYGGGNAYASWTAAGGSISQDDFSAYFGDYDGSFVLYDGADNGWTVYNREDALLRSEPYSTFKIYSALIGLESGVISPSHSSLDWNGEHYPIESWNGDQTLTSAMSNSVNWYFQKLDEKAGINAVSNFVKTAGYGNQKLTGISPSFWLNPDLKISPVEQVELLRKLNENNFNAAPEHIQAVKDAIRLQTTTQGTLYGKTGTGVVNGQNAGGWFVGYVERDDGDYYFAVHLVQKNPPSAQESSGSAAAEIACSILADLQLWN</sequence>
<evidence type="ECO:0000313" key="5">
    <source>
        <dbReference type="EMBL" id="EHI58447.1"/>
    </source>
</evidence>
<gene>
    <name evidence="5" type="ORF">HMPREF9473_03563</name>
</gene>
<comment type="similarity">
    <text evidence="1">Belongs to the peptidase M56 family.</text>
</comment>
<evidence type="ECO:0000256" key="1">
    <source>
        <dbReference type="ARBA" id="ARBA00011075"/>
    </source>
</evidence>
<dbReference type="Pfam" id="PF00905">
    <property type="entry name" value="Transpeptidase"/>
    <property type="match status" value="1"/>
</dbReference>
<feature type="transmembrane region" description="Helical" evidence="2">
    <location>
        <begin position="113"/>
        <end position="134"/>
    </location>
</feature>
<dbReference type="PANTHER" id="PTHR34978">
    <property type="entry name" value="POSSIBLE SENSOR-TRANSDUCER PROTEIN BLAR"/>
    <property type="match status" value="1"/>
</dbReference>
<feature type="transmembrane region" description="Helical" evidence="2">
    <location>
        <begin position="174"/>
        <end position="193"/>
    </location>
</feature>
<feature type="domain" description="Peptidase M56" evidence="4">
    <location>
        <begin position="8"/>
        <end position="310"/>
    </location>
</feature>
<dbReference type="PATRIC" id="fig|742737.3.peg.3542"/>
<organism evidence="5 6">
    <name type="scientific">Hungatella hathewayi WAL-18680</name>
    <dbReference type="NCBI Taxonomy" id="742737"/>
    <lineage>
        <taxon>Bacteria</taxon>
        <taxon>Bacillati</taxon>
        <taxon>Bacillota</taxon>
        <taxon>Clostridia</taxon>
        <taxon>Lachnospirales</taxon>
        <taxon>Lachnospiraceae</taxon>
        <taxon>Hungatella</taxon>
    </lineage>
</organism>
<feature type="transmembrane region" description="Helical" evidence="2">
    <location>
        <begin position="225"/>
        <end position="247"/>
    </location>
</feature>
<keyword evidence="2" id="KW-0472">Membrane</keyword>
<evidence type="ECO:0008006" key="7">
    <source>
        <dbReference type="Google" id="ProtNLM"/>
    </source>
</evidence>
<dbReference type="Pfam" id="PF05569">
    <property type="entry name" value="Peptidase_M56"/>
    <property type="match status" value="1"/>
</dbReference>
<dbReference type="InterPro" id="IPR001460">
    <property type="entry name" value="PCN-bd_Tpept"/>
</dbReference>
<accession>G5IJ85</accession>
<dbReference type="PANTHER" id="PTHR34978:SF3">
    <property type="entry name" value="SLR0241 PROTEIN"/>
    <property type="match status" value="1"/>
</dbReference>
<feature type="transmembrane region" description="Helical" evidence="2">
    <location>
        <begin position="324"/>
        <end position="345"/>
    </location>
</feature>
<feature type="domain" description="Penicillin-binding protein transpeptidase" evidence="3">
    <location>
        <begin position="399"/>
        <end position="597"/>
    </location>
</feature>
<evidence type="ECO:0000313" key="6">
    <source>
        <dbReference type="Proteomes" id="UP000005384"/>
    </source>
</evidence>
<dbReference type="InterPro" id="IPR008756">
    <property type="entry name" value="Peptidase_M56"/>
</dbReference>
<evidence type="ECO:0000259" key="4">
    <source>
        <dbReference type="Pfam" id="PF05569"/>
    </source>
</evidence>
<dbReference type="SUPFAM" id="SSF56601">
    <property type="entry name" value="beta-lactamase/transpeptidase-like"/>
    <property type="match status" value="1"/>
</dbReference>
<comment type="caution">
    <text evidence="5">The sequence shown here is derived from an EMBL/GenBank/DDBJ whole genome shotgun (WGS) entry which is preliminary data.</text>
</comment>
<dbReference type="EMBL" id="ADLN01000098">
    <property type="protein sequence ID" value="EHI58447.1"/>
    <property type="molecule type" value="Genomic_DNA"/>
</dbReference>
<dbReference type="CDD" id="cd07341">
    <property type="entry name" value="M56_BlaR1_MecR1_like"/>
    <property type="match status" value="1"/>
</dbReference>
<dbReference type="OrthoDB" id="9762883at2"/>
<dbReference type="InterPro" id="IPR052173">
    <property type="entry name" value="Beta-lactam_resp_regulator"/>
</dbReference>
<dbReference type="GO" id="GO:0008658">
    <property type="term" value="F:penicillin binding"/>
    <property type="evidence" value="ECO:0007669"/>
    <property type="project" value="InterPro"/>
</dbReference>
<keyword evidence="6" id="KW-1185">Reference proteome</keyword>
<dbReference type="AlphaFoldDB" id="G5IJ85"/>
<dbReference type="RefSeq" id="WP_006781554.1">
    <property type="nucleotide sequence ID" value="NZ_CP040506.1"/>
</dbReference>
<keyword evidence="2" id="KW-0812">Transmembrane</keyword>
<dbReference type="HOGENOM" id="CLU_035412_0_2_9"/>
<name>G5IJ85_9FIRM</name>
<dbReference type="NCBIfam" id="NF000326">
    <property type="entry name" value="blaR1_generic"/>
    <property type="match status" value="1"/>
</dbReference>
<reference evidence="5 6" key="1">
    <citation type="submission" date="2011-08" db="EMBL/GenBank/DDBJ databases">
        <title>The Genome Sequence of Clostridium hathewayi WAL-18680.</title>
        <authorList>
            <consortium name="The Broad Institute Genome Sequencing Platform"/>
            <person name="Earl A."/>
            <person name="Ward D."/>
            <person name="Feldgarden M."/>
            <person name="Gevers D."/>
            <person name="Finegold S.M."/>
            <person name="Summanen P.H."/>
            <person name="Molitoris D.R."/>
            <person name="Song M."/>
            <person name="Daigneault M."/>
            <person name="Allen-Vercoe E."/>
            <person name="Young S.K."/>
            <person name="Zeng Q."/>
            <person name="Gargeya S."/>
            <person name="Fitzgerald M."/>
            <person name="Haas B."/>
            <person name="Abouelleil A."/>
            <person name="Alvarado L."/>
            <person name="Arachchi H.M."/>
            <person name="Berlin A."/>
            <person name="Brown A."/>
            <person name="Chapman S.B."/>
            <person name="Chen Z."/>
            <person name="Dunbar C."/>
            <person name="Freedman E."/>
            <person name="Gearin G."/>
            <person name="Gellesch M."/>
            <person name="Goldberg J."/>
            <person name="Griggs A."/>
            <person name="Gujja S."/>
            <person name="Heiman D."/>
            <person name="Howarth C."/>
            <person name="Larson L."/>
            <person name="Lui A."/>
            <person name="MacDonald P.J.P."/>
            <person name="Montmayeur A."/>
            <person name="Murphy C."/>
            <person name="Neiman D."/>
            <person name="Pearson M."/>
            <person name="Priest M."/>
            <person name="Roberts A."/>
            <person name="Saif S."/>
            <person name="Shea T."/>
            <person name="Shenoy N."/>
            <person name="Sisk P."/>
            <person name="Stolte C."/>
            <person name="Sykes S."/>
            <person name="Wortman J."/>
            <person name="Nusbaum C."/>
            <person name="Birren B."/>
        </authorList>
    </citation>
    <scope>NUCLEOTIDE SEQUENCE [LARGE SCALE GENOMIC DNA]</scope>
    <source>
        <strain evidence="5 6">WAL-18680</strain>
    </source>
</reference>
<dbReference type="InterPro" id="IPR012338">
    <property type="entry name" value="Beta-lactam/transpept-like"/>
</dbReference>
<feature type="transmembrane region" description="Helical" evidence="2">
    <location>
        <begin position="36"/>
        <end position="55"/>
    </location>
</feature>
<evidence type="ECO:0000256" key="2">
    <source>
        <dbReference type="SAM" id="Phobius"/>
    </source>
</evidence>
<evidence type="ECO:0000259" key="3">
    <source>
        <dbReference type="Pfam" id="PF00905"/>
    </source>
</evidence>
<proteinExistence type="inferred from homology"/>
<keyword evidence="2" id="KW-1133">Transmembrane helix</keyword>
<protein>
    <recommendedName>
        <fullName evidence="7">BlaR1 family beta-lactam sensor/signal transducer</fullName>
    </recommendedName>
</protein>
<dbReference type="Gene3D" id="3.40.710.10">
    <property type="entry name" value="DD-peptidase/beta-lactamase superfamily"/>
    <property type="match status" value="1"/>
</dbReference>
<dbReference type="Proteomes" id="UP000005384">
    <property type="component" value="Unassembled WGS sequence"/>
</dbReference>
<feature type="transmembrane region" description="Helical" evidence="2">
    <location>
        <begin position="6"/>
        <end position="24"/>
    </location>
</feature>